<evidence type="ECO:0000256" key="4">
    <source>
        <dbReference type="ARBA" id="ARBA00022692"/>
    </source>
</evidence>
<dbReference type="InterPro" id="IPR050366">
    <property type="entry name" value="BP-dependent_transpt_permease"/>
</dbReference>
<feature type="transmembrane region" description="Helical" evidence="7">
    <location>
        <begin position="209"/>
        <end position="230"/>
    </location>
</feature>
<evidence type="ECO:0000313" key="10">
    <source>
        <dbReference type="Proteomes" id="UP000029227"/>
    </source>
</evidence>
<accession>A0A090QST5</accession>
<evidence type="ECO:0000256" key="2">
    <source>
        <dbReference type="ARBA" id="ARBA00022448"/>
    </source>
</evidence>
<keyword evidence="4 7" id="KW-0812">Transmembrane</keyword>
<dbReference type="GO" id="GO:0055085">
    <property type="term" value="P:transmembrane transport"/>
    <property type="evidence" value="ECO:0007669"/>
    <property type="project" value="InterPro"/>
</dbReference>
<reference evidence="9 10" key="1">
    <citation type="journal article" date="2014" name="Genome Announc.">
        <title>Draft Genome Sequences of Two Vibrionaceae Species, Vibrio ponticus C121 and Photobacterium aphoticum C119, Isolated as Coral Reef Microbiota.</title>
        <authorList>
            <person name="Al-saari N."/>
            <person name="Meirelles P.M."/>
            <person name="Mino S."/>
            <person name="Suda W."/>
            <person name="Oshima K."/>
            <person name="Hattori M."/>
            <person name="Ohkuma M."/>
            <person name="Thompson F.L."/>
            <person name="Gomez-Gil B."/>
            <person name="Sawabe T."/>
            <person name="Sawabe T."/>
        </authorList>
    </citation>
    <scope>NUCLEOTIDE SEQUENCE [LARGE SCALE GENOMIC DNA]</scope>
    <source>
        <strain evidence="9 10">JCM 19237</strain>
    </source>
</reference>
<evidence type="ECO:0000256" key="3">
    <source>
        <dbReference type="ARBA" id="ARBA00022475"/>
    </source>
</evidence>
<feature type="transmembrane region" description="Helical" evidence="7">
    <location>
        <begin position="61"/>
        <end position="84"/>
    </location>
</feature>
<dbReference type="EMBL" id="BBMN01000010">
    <property type="protein sequence ID" value="GAL06260.1"/>
    <property type="molecule type" value="Genomic_DNA"/>
</dbReference>
<evidence type="ECO:0000256" key="1">
    <source>
        <dbReference type="ARBA" id="ARBA00004651"/>
    </source>
</evidence>
<dbReference type="GO" id="GO:0005886">
    <property type="term" value="C:plasma membrane"/>
    <property type="evidence" value="ECO:0007669"/>
    <property type="project" value="UniProtKB-SubCell"/>
</dbReference>
<evidence type="ECO:0000256" key="7">
    <source>
        <dbReference type="RuleBase" id="RU363032"/>
    </source>
</evidence>
<feature type="transmembrane region" description="Helical" evidence="7">
    <location>
        <begin position="7"/>
        <end position="25"/>
    </location>
</feature>
<dbReference type="eggNOG" id="COG1173">
    <property type="taxonomic scope" value="Bacteria"/>
</dbReference>
<feature type="domain" description="ABC transmembrane type-1" evidence="8">
    <location>
        <begin position="61"/>
        <end position="263"/>
    </location>
</feature>
<evidence type="ECO:0000313" key="9">
    <source>
        <dbReference type="EMBL" id="GAL06260.1"/>
    </source>
</evidence>
<keyword evidence="2 7" id="KW-0813">Transport</keyword>
<comment type="subcellular location">
    <subcellularLocation>
        <location evidence="1 7">Cell membrane</location>
        <topology evidence="1 7">Multi-pass membrane protein</topology>
    </subcellularLocation>
</comment>
<protein>
    <submittedName>
        <fullName evidence="9">Dipeptide transport system permease protein DppC</fullName>
    </submittedName>
</protein>
<feature type="transmembrane region" description="Helical" evidence="7">
    <location>
        <begin position="242"/>
        <end position="261"/>
    </location>
</feature>
<gene>
    <name evidence="9" type="ORF">JCM19237_1905</name>
</gene>
<evidence type="ECO:0000259" key="8">
    <source>
        <dbReference type="PROSITE" id="PS50928"/>
    </source>
</evidence>
<feature type="transmembrane region" description="Helical" evidence="7">
    <location>
        <begin position="125"/>
        <end position="145"/>
    </location>
</feature>
<dbReference type="InterPro" id="IPR035906">
    <property type="entry name" value="MetI-like_sf"/>
</dbReference>
<organism evidence="9 10">
    <name type="scientific">Photobacterium aphoticum</name>
    <dbReference type="NCBI Taxonomy" id="754436"/>
    <lineage>
        <taxon>Bacteria</taxon>
        <taxon>Pseudomonadati</taxon>
        <taxon>Pseudomonadota</taxon>
        <taxon>Gammaproteobacteria</taxon>
        <taxon>Vibrionales</taxon>
        <taxon>Vibrionaceae</taxon>
        <taxon>Photobacterium</taxon>
    </lineage>
</organism>
<keyword evidence="5 7" id="KW-1133">Transmembrane helix</keyword>
<dbReference type="Pfam" id="PF00528">
    <property type="entry name" value="BPD_transp_1"/>
    <property type="match status" value="1"/>
</dbReference>
<proteinExistence type="inferred from homology"/>
<feature type="transmembrane region" description="Helical" evidence="7">
    <location>
        <begin position="96"/>
        <end position="119"/>
    </location>
</feature>
<name>A0A090QST5_9GAMM</name>
<dbReference type="STRING" id="754436.JCM19237_1905"/>
<dbReference type="Gene3D" id="1.10.3720.10">
    <property type="entry name" value="MetI-like"/>
    <property type="match status" value="1"/>
</dbReference>
<evidence type="ECO:0000256" key="5">
    <source>
        <dbReference type="ARBA" id="ARBA00022989"/>
    </source>
</evidence>
<dbReference type="PROSITE" id="PS50928">
    <property type="entry name" value="ABC_TM1"/>
    <property type="match status" value="1"/>
</dbReference>
<comment type="similarity">
    <text evidence="7">Belongs to the binding-protein-dependent transport system permease family.</text>
</comment>
<dbReference type="PANTHER" id="PTHR43386:SF23">
    <property type="entry name" value="ABC TRANSPORTER"/>
    <property type="match status" value="1"/>
</dbReference>
<comment type="caution">
    <text evidence="9">The sequence shown here is derived from an EMBL/GenBank/DDBJ whole genome shotgun (WGS) entry which is preliminary data.</text>
</comment>
<keyword evidence="6 7" id="KW-0472">Membrane</keyword>
<dbReference type="PANTHER" id="PTHR43386">
    <property type="entry name" value="OLIGOPEPTIDE TRANSPORT SYSTEM PERMEASE PROTEIN APPC"/>
    <property type="match status" value="1"/>
</dbReference>
<dbReference type="CDD" id="cd06261">
    <property type="entry name" value="TM_PBP2"/>
    <property type="match status" value="1"/>
</dbReference>
<evidence type="ECO:0000256" key="6">
    <source>
        <dbReference type="ARBA" id="ARBA00023136"/>
    </source>
</evidence>
<dbReference type="InterPro" id="IPR000515">
    <property type="entry name" value="MetI-like"/>
</dbReference>
<keyword evidence="3" id="KW-1003">Cell membrane</keyword>
<dbReference type="Proteomes" id="UP000029227">
    <property type="component" value="Unassembled WGS sequence"/>
</dbReference>
<dbReference type="AlphaFoldDB" id="A0A090QST5"/>
<dbReference type="SUPFAM" id="SSF161098">
    <property type="entry name" value="MetI-like"/>
    <property type="match status" value="1"/>
</dbReference>
<sequence>MSRHIPWSAWGIVCLMMIAALYPSSGLDLNVLARNLPPSWAHPFGTDWLGRDMLTRSLKGLYHSVTLAALAVLLSSLLALLLALGSAANRWVHRSVRIAIDVCLSVPHLLLMILLSLAFSGVTMSTTVAAEASGGAVGIVAAIALSHWPRLTRLLLCDLQTVTHSPYFQLAQQFGQRRLPLLWRHILPHIAPQWLTGMLVMLPQALSHMAGLTFLGFGFDPATPAIGVILSQASQYLLAGEWWLAVLPGALLVLCVLLLSASAQQISGTLRGNAPALLSRSGA</sequence>